<dbReference type="EMBL" id="VSRR010144351">
    <property type="protein sequence ID" value="MPD05090.1"/>
    <property type="molecule type" value="Genomic_DNA"/>
</dbReference>
<evidence type="ECO:0000313" key="1">
    <source>
        <dbReference type="EMBL" id="MPD05090.1"/>
    </source>
</evidence>
<comment type="caution">
    <text evidence="1">The sequence shown here is derived from an EMBL/GenBank/DDBJ whole genome shotgun (WGS) entry which is preliminary data.</text>
</comment>
<proteinExistence type="predicted"/>
<keyword evidence="2" id="KW-1185">Reference proteome</keyword>
<evidence type="ECO:0000313" key="2">
    <source>
        <dbReference type="Proteomes" id="UP000324222"/>
    </source>
</evidence>
<name>A0A5B7KD60_PORTR</name>
<dbReference type="AlphaFoldDB" id="A0A5B7KD60"/>
<accession>A0A5B7KD60</accession>
<gene>
    <name evidence="1" type="ORF">E2C01_100815</name>
</gene>
<sequence>MLYAYAGLQKLLMPIVPICEGVARQVFRKCLVAHRTKTRALKRPSWAKGSQTPLASSNDTCALYLVLVCLLRTSNL</sequence>
<organism evidence="1 2">
    <name type="scientific">Portunus trituberculatus</name>
    <name type="common">Swimming crab</name>
    <name type="synonym">Neptunus trituberculatus</name>
    <dbReference type="NCBI Taxonomy" id="210409"/>
    <lineage>
        <taxon>Eukaryota</taxon>
        <taxon>Metazoa</taxon>
        <taxon>Ecdysozoa</taxon>
        <taxon>Arthropoda</taxon>
        <taxon>Crustacea</taxon>
        <taxon>Multicrustacea</taxon>
        <taxon>Malacostraca</taxon>
        <taxon>Eumalacostraca</taxon>
        <taxon>Eucarida</taxon>
        <taxon>Decapoda</taxon>
        <taxon>Pleocyemata</taxon>
        <taxon>Brachyura</taxon>
        <taxon>Eubrachyura</taxon>
        <taxon>Portunoidea</taxon>
        <taxon>Portunidae</taxon>
        <taxon>Portuninae</taxon>
        <taxon>Portunus</taxon>
    </lineage>
</organism>
<dbReference type="Proteomes" id="UP000324222">
    <property type="component" value="Unassembled WGS sequence"/>
</dbReference>
<protein>
    <submittedName>
        <fullName evidence="1">Uncharacterized protein</fullName>
    </submittedName>
</protein>
<reference evidence="1 2" key="1">
    <citation type="submission" date="2019-05" db="EMBL/GenBank/DDBJ databases">
        <title>Another draft genome of Portunus trituberculatus and its Hox gene families provides insights of decapod evolution.</title>
        <authorList>
            <person name="Jeong J.-H."/>
            <person name="Song I."/>
            <person name="Kim S."/>
            <person name="Choi T."/>
            <person name="Kim D."/>
            <person name="Ryu S."/>
            <person name="Kim W."/>
        </authorList>
    </citation>
    <scope>NUCLEOTIDE SEQUENCE [LARGE SCALE GENOMIC DNA]</scope>
    <source>
        <tissue evidence="1">Muscle</tissue>
    </source>
</reference>